<dbReference type="PROSITE" id="PS50137">
    <property type="entry name" value="DS_RBD"/>
    <property type="match status" value="1"/>
</dbReference>
<keyword evidence="4" id="KW-0378">Hydrolase</keyword>
<dbReference type="GO" id="GO:0003725">
    <property type="term" value="F:double-stranded RNA binding"/>
    <property type="evidence" value="ECO:0007669"/>
    <property type="project" value="TreeGrafter"/>
</dbReference>
<dbReference type="InterPro" id="IPR011907">
    <property type="entry name" value="RNase_III"/>
</dbReference>
<dbReference type="SUPFAM" id="SSF69065">
    <property type="entry name" value="RNase III domain-like"/>
    <property type="match status" value="1"/>
</dbReference>
<dbReference type="InterPro" id="IPR000999">
    <property type="entry name" value="RNase_III_dom"/>
</dbReference>
<dbReference type="PROSITE" id="PS50142">
    <property type="entry name" value="RNASE_3_2"/>
    <property type="match status" value="1"/>
</dbReference>
<name>A0A6C0CGR2_9ZZZZ</name>
<dbReference type="Gene3D" id="3.30.160.20">
    <property type="match status" value="1"/>
</dbReference>
<dbReference type="PANTHER" id="PTHR11207:SF0">
    <property type="entry name" value="RIBONUCLEASE 3"/>
    <property type="match status" value="1"/>
</dbReference>
<accession>A0A6C0CGR2</accession>
<protein>
    <recommendedName>
        <fullName evidence="9">RNase III domain-containing protein</fullName>
    </recommendedName>
</protein>
<organism evidence="8">
    <name type="scientific">viral metagenome</name>
    <dbReference type="NCBI Taxonomy" id="1070528"/>
    <lineage>
        <taxon>unclassified sequences</taxon>
        <taxon>metagenomes</taxon>
        <taxon>organismal metagenomes</taxon>
    </lineage>
</organism>
<dbReference type="HAMAP" id="MF_00104">
    <property type="entry name" value="RNase_III"/>
    <property type="match status" value="1"/>
</dbReference>
<evidence type="ECO:0000259" key="6">
    <source>
        <dbReference type="PROSITE" id="PS50137"/>
    </source>
</evidence>
<dbReference type="GO" id="GO:0006364">
    <property type="term" value="P:rRNA processing"/>
    <property type="evidence" value="ECO:0007669"/>
    <property type="project" value="InterPro"/>
</dbReference>
<feature type="domain" description="DRBM" evidence="6">
    <location>
        <begin position="203"/>
        <end position="270"/>
    </location>
</feature>
<evidence type="ECO:0008006" key="9">
    <source>
        <dbReference type="Google" id="ProtNLM"/>
    </source>
</evidence>
<evidence type="ECO:0000313" key="8">
    <source>
        <dbReference type="EMBL" id="QHT02755.1"/>
    </source>
</evidence>
<dbReference type="SMART" id="SM00358">
    <property type="entry name" value="DSRM"/>
    <property type="match status" value="1"/>
</dbReference>
<comment type="similarity">
    <text evidence="1">Belongs to the ribonuclease III family.</text>
</comment>
<dbReference type="Gene3D" id="1.10.1520.10">
    <property type="entry name" value="Ribonuclease III domain"/>
    <property type="match status" value="1"/>
</dbReference>
<keyword evidence="5" id="KW-0694">RNA-binding</keyword>
<evidence type="ECO:0000256" key="1">
    <source>
        <dbReference type="ARBA" id="ARBA00010183"/>
    </source>
</evidence>
<dbReference type="Pfam" id="PF00035">
    <property type="entry name" value="dsrm"/>
    <property type="match status" value="1"/>
</dbReference>
<dbReference type="GO" id="GO:0010468">
    <property type="term" value="P:regulation of gene expression"/>
    <property type="evidence" value="ECO:0007669"/>
    <property type="project" value="TreeGrafter"/>
</dbReference>
<dbReference type="EMBL" id="MN739398">
    <property type="protein sequence ID" value="QHT02755.1"/>
    <property type="molecule type" value="Genomic_DNA"/>
</dbReference>
<evidence type="ECO:0000256" key="4">
    <source>
        <dbReference type="ARBA" id="ARBA00022801"/>
    </source>
</evidence>
<reference evidence="8" key="1">
    <citation type="journal article" date="2020" name="Nature">
        <title>Giant virus diversity and host interactions through global metagenomics.</title>
        <authorList>
            <person name="Schulz F."/>
            <person name="Roux S."/>
            <person name="Paez-Espino D."/>
            <person name="Jungbluth S."/>
            <person name="Walsh D.A."/>
            <person name="Denef V.J."/>
            <person name="McMahon K.D."/>
            <person name="Konstantinidis K.T."/>
            <person name="Eloe-Fadrosh E.A."/>
            <person name="Kyrpides N.C."/>
            <person name="Woyke T."/>
        </authorList>
    </citation>
    <scope>NUCLEOTIDE SEQUENCE</scope>
    <source>
        <strain evidence="8">GVMAG-M-3300020595-32</strain>
    </source>
</reference>
<dbReference type="SMART" id="SM00535">
    <property type="entry name" value="RIBOc"/>
    <property type="match status" value="1"/>
</dbReference>
<proteinExistence type="inferred from homology"/>
<feature type="domain" description="RNase III" evidence="7">
    <location>
        <begin position="31"/>
        <end position="175"/>
    </location>
</feature>
<dbReference type="AlphaFoldDB" id="A0A6C0CGR2"/>
<sequence length="272" mass="31766">MNNQKLYNMNNQKFKADPYNFSNKLITKPDVIDILKKVNMNDFTPENIKLYQEAFVHSSYNFLEDYKEFVKPDNCLPLQGKSYETLEFLGDSLLGCMTAEYLFLRFEGEDEGFMTKIKTRIVNGEQLCYLATQLGMNKHLIISKHIEENCDGRSNQHILEDVLEAFIGALYMDCQDFKIIQEFIFNLIECHLDLPEIILNDTNFKDQILRYFQHNFKLYPKYNHIIKDNADKEFTCELLKEGIVISSGKGKTKKKAEQNASYNALVHFNVLS</sequence>
<dbReference type="InterPro" id="IPR014720">
    <property type="entry name" value="dsRBD_dom"/>
</dbReference>
<evidence type="ECO:0000256" key="5">
    <source>
        <dbReference type="ARBA" id="ARBA00022884"/>
    </source>
</evidence>
<evidence type="ECO:0000259" key="7">
    <source>
        <dbReference type="PROSITE" id="PS50142"/>
    </source>
</evidence>
<keyword evidence="3" id="KW-0255">Endonuclease</keyword>
<evidence type="ECO:0000256" key="2">
    <source>
        <dbReference type="ARBA" id="ARBA00022722"/>
    </source>
</evidence>
<dbReference type="PANTHER" id="PTHR11207">
    <property type="entry name" value="RIBONUCLEASE III"/>
    <property type="match status" value="1"/>
</dbReference>
<dbReference type="InterPro" id="IPR036389">
    <property type="entry name" value="RNase_III_sf"/>
</dbReference>
<dbReference type="SUPFAM" id="SSF54768">
    <property type="entry name" value="dsRNA-binding domain-like"/>
    <property type="match status" value="1"/>
</dbReference>
<dbReference type="PROSITE" id="PS00517">
    <property type="entry name" value="RNASE_3_1"/>
    <property type="match status" value="1"/>
</dbReference>
<dbReference type="Pfam" id="PF14622">
    <property type="entry name" value="Ribonucleas_3_3"/>
    <property type="match status" value="1"/>
</dbReference>
<evidence type="ECO:0000256" key="3">
    <source>
        <dbReference type="ARBA" id="ARBA00022759"/>
    </source>
</evidence>
<dbReference type="GO" id="GO:0004525">
    <property type="term" value="F:ribonuclease III activity"/>
    <property type="evidence" value="ECO:0007669"/>
    <property type="project" value="InterPro"/>
</dbReference>
<keyword evidence="2" id="KW-0540">Nuclease</keyword>
<dbReference type="CDD" id="cd00593">
    <property type="entry name" value="RIBOc"/>
    <property type="match status" value="1"/>
</dbReference>